<dbReference type="EMBL" id="JACXSK010000002">
    <property type="protein sequence ID" value="MBD3122225.1"/>
    <property type="molecule type" value="Genomic_DNA"/>
</dbReference>
<protein>
    <submittedName>
        <fullName evidence="1">Uncharacterized protein</fullName>
    </submittedName>
</protein>
<comment type="caution">
    <text evidence="1">The sequence shown here is derived from an EMBL/GenBank/DDBJ whole genome shotgun (WGS) entry which is preliminary data.</text>
</comment>
<evidence type="ECO:0000313" key="2">
    <source>
        <dbReference type="Proteomes" id="UP000605024"/>
    </source>
</evidence>
<dbReference type="Proteomes" id="UP000605024">
    <property type="component" value="Unassembled WGS sequence"/>
</dbReference>
<accession>A0A8I0KLA7</accession>
<dbReference type="RefSeq" id="WP_137352188.1">
    <property type="nucleotide sequence ID" value="NZ_JACXSK010000002.1"/>
</dbReference>
<gene>
    <name evidence="1" type="ORF">ID160_06035</name>
</gene>
<evidence type="ECO:0000313" key="1">
    <source>
        <dbReference type="EMBL" id="MBD3122225.1"/>
    </source>
</evidence>
<proteinExistence type="predicted"/>
<name>A0A8I0KLA7_CITBR</name>
<dbReference type="AlphaFoldDB" id="A0A8I0KLA7"/>
<organism evidence="1 2">
    <name type="scientific">Citrobacter braakii</name>
    <dbReference type="NCBI Taxonomy" id="57706"/>
    <lineage>
        <taxon>Bacteria</taxon>
        <taxon>Pseudomonadati</taxon>
        <taxon>Pseudomonadota</taxon>
        <taxon>Gammaproteobacteria</taxon>
        <taxon>Enterobacterales</taxon>
        <taxon>Enterobacteriaceae</taxon>
        <taxon>Citrobacter</taxon>
        <taxon>Citrobacter freundii complex</taxon>
    </lineage>
</organism>
<sequence>MKFTIHEQFSSIVWVAAVNPMNLTPDWFKHYEILSSEDCEQANVAINNNSICSDYGWFEIIASDKKIHFKLAKAGLEQDFVDMVSSVISVMGTVKTYGLGMNTKITYKVNSFDDYHKVGDELIPKGKLYEASKSTLIGNPEVHIGMARCRIAFENSTHHKANDEPAPIGDNKFLDTIYLDISGINEKENGIDYGILFSFNHHIASVKEQEIEFTEQLPSVIINNFISDIANNHETADNIMRNILS</sequence>
<reference evidence="1" key="1">
    <citation type="submission" date="2020-09" db="EMBL/GenBank/DDBJ databases">
        <title>Characterization of IncC plasmids in Enterobacterales of food-producing animals originating from China.</title>
        <authorList>
            <person name="Zhang Y."/>
            <person name="Lei C.-W."/>
        </authorList>
    </citation>
    <scope>NUCLEOTIDE SEQUENCE</scope>
    <source>
        <strain evidence="1">CC1</strain>
    </source>
</reference>